<gene>
    <name evidence="12" type="ORF">KF707C_28850</name>
</gene>
<dbReference type="SMART" id="SM00387">
    <property type="entry name" value="HATPase_c"/>
    <property type="match status" value="1"/>
</dbReference>
<keyword evidence="8" id="KW-0175">Coiled coil</keyword>
<evidence type="ECO:0000256" key="2">
    <source>
        <dbReference type="ARBA" id="ARBA00004370"/>
    </source>
</evidence>
<proteinExistence type="predicted"/>
<dbReference type="KEGG" id="pfuw:KF707C_28850"/>
<comment type="subcellular location">
    <subcellularLocation>
        <location evidence="2">Membrane</location>
    </subcellularLocation>
</comment>
<dbReference type="GO" id="GO:0016020">
    <property type="term" value="C:membrane"/>
    <property type="evidence" value="ECO:0007669"/>
    <property type="project" value="UniProtKB-SubCell"/>
</dbReference>
<organism evidence="12 13">
    <name type="scientific">Metapseudomonas furukawaii</name>
    <name type="common">Pseudomonas furukawaii</name>
    <dbReference type="NCBI Taxonomy" id="1149133"/>
    <lineage>
        <taxon>Bacteria</taxon>
        <taxon>Pseudomonadati</taxon>
        <taxon>Pseudomonadota</taxon>
        <taxon>Gammaproteobacteria</taxon>
        <taxon>Pseudomonadales</taxon>
        <taxon>Pseudomonadaceae</taxon>
        <taxon>Metapseudomonas</taxon>
    </lineage>
</organism>
<dbReference type="AlphaFoldDB" id="A0AAD1C088"/>
<evidence type="ECO:0000256" key="7">
    <source>
        <dbReference type="ARBA" id="ARBA00023012"/>
    </source>
</evidence>
<feature type="transmembrane region" description="Helical" evidence="9">
    <location>
        <begin position="12"/>
        <end position="31"/>
    </location>
</feature>
<evidence type="ECO:0000256" key="9">
    <source>
        <dbReference type="SAM" id="Phobius"/>
    </source>
</evidence>
<evidence type="ECO:0000313" key="13">
    <source>
        <dbReference type="Proteomes" id="UP000218554"/>
    </source>
</evidence>
<keyword evidence="7" id="KW-0902">Two-component regulatory system</keyword>
<evidence type="ECO:0000256" key="6">
    <source>
        <dbReference type="ARBA" id="ARBA00022777"/>
    </source>
</evidence>
<evidence type="ECO:0000256" key="3">
    <source>
        <dbReference type="ARBA" id="ARBA00012438"/>
    </source>
</evidence>
<comment type="catalytic activity">
    <reaction evidence="1">
        <text>ATP + protein L-histidine = ADP + protein N-phospho-L-histidine.</text>
        <dbReference type="EC" id="2.7.13.3"/>
    </reaction>
</comment>
<dbReference type="CDD" id="cd06225">
    <property type="entry name" value="HAMP"/>
    <property type="match status" value="1"/>
</dbReference>
<name>A0AAD1C088_METFU</name>
<evidence type="ECO:0000259" key="11">
    <source>
        <dbReference type="PROSITE" id="PS50885"/>
    </source>
</evidence>
<dbReference type="Gene3D" id="3.30.565.10">
    <property type="entry name" value="Histidine kinase-like ATPase, C-terminal domain"/>
    <property type="match status" value="1"/>
</dbReference>
<feature type="domain" description="Histidine kinase" evidence="10">
    <location>
        <begin position="233"/>
        <end position="421"/>
    </location>
</feature>
<evidence type="ECO:0000256" key="1">
    <source>
        <dbReference type="ARBA" id="ARBA00000085"/>
    </source>
</evidence>
<feature type="domain" description="HAMP" evidence="11">
    <location>
        <begin position="158"/>
        <end position="210"/>
    </location>
</feature>
<dbReference type="EC" id="2.7.13.3" evidence="3"/>
<evidence type="ECO:0000256" key="8">
    <source>
        <dbReference type="SAM" id="Coils"/>
    </source>
</evidence>
<feature type="coiled-coil region" evidence="8">
    <location>
        <begin position="28"/>
        <end position="55"/>
    </location>
</feature>
<evidence type="ECO:0000313" key="12">
    <source>
        <dbReference type="EMBL" id="BAU74573.1"/>
    </source>
</evidence>
<dbReference type="InterPro" id="IPR003660">
    <property type="entry name" value="HAMP_dom"/>
</dbReference>
<reference evidence="13" key="1">
    <citation type="submission" date="2015-05" db="EMBL/GenBank/DDBJ databases">
        <title>Draft genome sequencing of a biphenyl-degrading bacterium, Pseudomonas balearica KF707 (=NBRC110670).</title>
        <authorList>
            <person name="Kimura N."/>
            <person name="Hirose J."/>
            <person name="Watanabe T."/>
            <person name="Suenaga H."/>
            <person name="Fujihara H."/>
            <person name="Noguchi M."/>
            <person name="Hashimoto M."/>
            <person name="Shimodaira J."/>
            <person name="Tsuchikane K."/>
            <person name="Hosoyama A."/>
            <person name="Yamazoe A."/>
            <person name="Fujita N."/>
            <person name="Furukawa K."/>
        </authorList>
    </citation>
    <scope>NUCLEOTIDE SEQUENCE [LARGE SCALE GENOMIC DNA]</scope>
    <source>
        <strain evidence="13">DSM 10086 / NBRC 110670 / KF707</strain>
    </source>
</reference>
<dbReference type="EMBL" id="AP014862">
    <property type="protein sequence ID" value="BAU74573.1"/>
    <property type="molecule type" value="Genomic_DNA"/>
</dbReference>
<dbReference type="SUPFAM" id="SSF55874">
    <property type="entry name" value="ATPase domain of HSP90 chaperone/DNA topoisomerase II/histidine kinase"/>
    <property type="match status" value="1"/>
</dbReference>
<feature type="transmembrane region" description="Helical" evidence="9">
    <location>
        <begin position="138"/>
        <end position="157"/>
    </location>
</feature>
<dbReference type="SMART" id="SM00304">
    <property type="entry name" value="HAMP"/>
    <property type="match status" value="1"/>
</dbReference>
<dbReference type="Pfam" id="PF00672">
    <property type="entry name" value="HAMP"/>
    <property type="match status" value="1"/>
</dbReference>
<evidence type="ECO:0000259" key="10">
    <source>
        <dbReference type="PROSITE" id="PS50109"/>
    </source>
</evidence>
<dbReference type="PANTHER" id="PTHR24421">
    <property type="entry name" value="NITRATE/NITRITE SENSOR PROTEIN NARX-RELATED"/>
    <property type="match status" value="1"/>
</dbReference>
<evidence type="ECO:0000256" key="4">
    <source>
        <dbReference type="ARBA" id="ARBA00022553"/>
    </source>
</evidence>
<dbReference type="GO" id="GO:0046983">
    <property type="term" value="F:protein dimerization activity"/>
    <property type="evidence" value="ECO:0007669"/>
    <property type="project" value="InterPro"/>
</dbReference>
<keyword evidence="6 12" id="KW-0418">Kinase</keyword>
<keyword evidence="5" id="KW-0808">Transferase</keyword>
<keyword evidence="13" id="KW-1185">Reference proteome</keyword>
<dbReference type="InterPro" id="IPR011712">
    <property type="entry name" value="Sig_transdc_His_kin_sub3_dim/P"/>
</dbReference>
<dbReference type="CDD" id="cd16917">
    <property type="entry name" value="HATPase_UhpB-NarQ-NarX-like"/>
    <property type="match status" value="1"/>
</dbReference>
<evidence type="ECO:0000256" key="5">
    <source>
        <dbReference type="ARBA" id="ARBA00022679"/>
    </source>
</evidence>
<dbReference type="Proteomes" id="UP000218554">
    <property type="component" value="Chromosome"/>
</dbReference>
<dbReference type="Pfam" id="PF07730">
    <property type="entry name" value="HisKA_3"/>
    <property type="match status" value="1"/>
</dbReference>
<dbReference type="Pfam" id="PF02518">
    <property type="entry name" value="HATPase_c"/>
    <property type="match status" value="1"/>
</dbReference>
<dbReference type="InterPro" id="IPR005467">
    <property type="entry name" value="His_kinase_dom"/>
</dbReference>
<dbReference type="RefSeq" id="WP_003455935.1">
    <property type="nucleotide sequence ID" value="NZ_AJMR01000226.1"/>
</dbReference>
<dbReference type="Gene3D" id="1.20.5.1930">
    <property type="match status" value="1"/>
</dbReference>
<reference evidence="12 13" key="2">
    <citation type="journal article" date="2017" name="Int. J. Syst. Evol. Microbiol.">
        <title>Pseudomonas furukawaii sp. nov., a polychlorinated biphenyl-degrading bacterium isolated from biphenyl-contaminated soil in Japan.</title>
        <authorList>
            <person name="Kimura N."/>
            <person name="Watanabe T."/>
            <person name="Suenaga H."/>
            <person name="Fujihara H."/>
            <person name="Futagami T."/>
            <person name="Goto M."/>
            <person name="Hanada S."/>
            <person name="Hirose J."/>
        </authorList>
    </citation>
    <scope>NUCLEOTIDE SEQUENCE [LARGE SCALE GENOMIC DNA]</scope>
    <source>
        <strain evidence="13">DSM 10086 / NBRC 110670 / KF707</strain>
    </source>
</reference>
<dbReference type="InterPro" id="IPR036890">
    <property type="entry name" value="HATPase_C_sf"/>
</dbReference>
<dbReference type="Gene3D" id="6.10.340.10">
    <property type="match status" value="1"/>
</dbReference>
<keyword evidence="9" id="KW-0812">Transmembrane</keyword>
<protein>
    <recommendedName>
        <fullName evidence="3">histidine kinase</fullName>
        <ecNumber evidence="3">2.7.13.3</ecNumber>
    </recommendedName>
</protein>
<dbReference type="InterPro" id="IPR050482">
    <property type="entry name" value="Sensor_HK_TwoCompSys"/>
</dbReference>
<keyword evidence="4" id="KW-0597">Phosphoprotein</keyword>
<sequence length="424" mass="46874">MTSAVSALWRINLLVTLFFALVGALCLALMLRQAAEDVRRELRAAEAVADYLRDAAQRDPAALQPHLVANLRHVRVLRLDQPDAEPAPDPLDRWLALWLYPAAQHPGEALALADGSRVRISVDPQDEVGEIRDSLQQLVFLFGLALGLSLLAIRWAVKRGLRVLDELLGALQLITRGDLRARLPAHSSAESQRLATHFNRMAGALERVNQENAALTRALLDLQERERRQLAQALHDDLGQYLAGIRAQLFLLRTVTGQLPLVNQTAQALESHCQHLQDGFRALVRDLYPVMLERLDLTEAVRLLGEQWQQAHGIQCRMNLANDLPPLSGETKSHLYRLLQEALTNVVRHAGASQVRVRLRAGRGRLRVMVRDDGRGAECLGAGGIGLRSMRERARCLGGELRVLTRPGAGLTLSLNVPLEGLGP</sequence>
<dbReference type="PROSITE" id="PS50885">
    <property type="entry name" value="HAMP"/>
    <property type="match status" value="1"/>
</dbReference>
<dbReference type="PROSITE" id="PS50109">
    <property type="entry name" value="HIS_KIN"/>
    <property type="match status" value="1"/>
</dbReference>
<accession>A0AAD1C088</accession>
<dbReference type="GO" id="GO:0000155">
    <property type="term" value="F:phosphorelay sensor kinase activity"/>
    <property type="evidence" value="ECO:0007669"/>
    <property type="project" value="InterPro"/>
</dbReference>
<dbReference type="InterPro" id="IPR003594">
    <property type="entry name" value="HATPase_dom"/>
</dbReference>
<keyword evidence="9" id="KW-1133">Transmembrane helix</keyword>
<keyword evidence="9" id="KW-0472">Membrane</keyword>